<reference evidence="2" key="1">
    <citation type="submission" date="2020-01" db="EMBL/GenBank/DDBJ databases">
        <title>Genome Sequencing of Three Apophysomyces-Like Fungal Strains Confirms a Novel Fungal Genus in the Mucoromycota with divergent Burkholderia-like Endosymbiotic Bacteria.</title>
        <authorList>
            <person name="Stajich J.E."/>
            <person name="Macias A.M."/>
            <person name="Carter-House D."/>
            <person name="Lovett B."/>
            <person name="Kasson L.R."/>
            <person name="Berry K."/>
            <person name="Grigoriev I."/>
            <person name="Chang Y."/>
            <person name="Spatafora J."/>
            <person name="Kasson M.T."/>
        </authorList>
    </citation>
    <scope>NUCLEOTIDE SEQUENCE</scope>
    <source>
        <strain evidence="2">NRRL A-21654</strain>
    </source>
</reference>
<evidence type="ECO:0000313" key="2">
    <source>
        <dbReference type="EMBL" id="KAF7721101.1"/>
    </source>
</evidence>
<protein>
    <recommendedName>
        <fullName evidence="1">R3H domain-containing protein</fullName>
    </recommendedName>
</protein>
<dbReference type="Pfam" id="PF13902">
    <property type="entry name" value="R3H-assoc"/>
    <property type="match status" value="1"/>
</dbReference>
<dbReference type="EMBL" id="JABAYA010000306">
    <property type="protein sequence ID" value="KAF7721101.1"/>
    <property type="molecule type" value="Genomic_DNA"/>
</dbReference>
<organism evidence="2 3">
    <name type="scientific">Apophysomyces ossiformis</name>
    <dbReference type="NCBI Taxonomy" id="679940"/>
    <lineage>
        <taxon>Eukaryota</taxon>
        <taxon>Fungi</taxon>
        <taxon>Fungi incertae sedis</taxon>
        <taxon>Mucoromycota</taxon>
        <taxon>Mucoromycotina</taxon>
        <taxon>Mucoromycetes</taxon>
        <taxon>Mucorales</taxon>
        <taxon>Mucorineae</taxon>
        <taxon>Mucoraceae</taxon>
        <taxon>Apophysomyces</taxon>
    </lineage>
</organism>
<dbReference type="InterPro" id="IPR039629">
    <property type="entry name" value="R3HDM4"/>
</dbReference>
<sequence length="241" mass="28449">MLLDNDNDLFTAEEGYEQEIEAKKKQKRRFWHKRDSLARRNKLLVGKEGSRRRQRWDNNHPLAILDSDDMRPPGYGLDRPSFHWTYDHPDIDMTILDELDLPGADGCQSINVPLTRKMRQILKRTHIPAGLVKYYEIELLDFVRRGRTASQSWHKEEMYLLWDIPDSFSRWIVHTMCQYYGLYSFSQTTMDDRRLTFVCHPAHVAYIFGDAADAIHFGAEMEEPDSLDWTTPEPLFSDYVC</sequence>
<dbReference type="PANTHER" id="PTHR32019:SF2">
    <property type="entry name" value="R3H DOMAIN-CONTAINING PROTEIN 4"/>
    <property type="match status" value="1"/>
</dbReference>
<evidence type="ECO:0000313" key="3">
    <source>
        <dbReference type="Proteomes" id="UP000605846"/>
    </source>
</evidence>
<dbReference type="SUPFAM" id="SSF82708">
    <property type="entry name" value="R3H domain"/>
    <property type="match status" value="1"/>
</dbReference>
<dbReference type="InterPro" id="IPR001374">
    <property type="entry name" value="R3H_dom"/>
</dbReference>
<comment type="caution">
    <text evidence="2">The sequence shown here is derived from an EMBL/GenBank/DDBJ whole genome shotgun (WGS) entry which is preliminary data.</text>
</comment>
<name>A0A8H7BP97_9FUNG</name>
<gene>
    <name evidence="2" type="ORF">EC973_005402</name>
</gene>
<dbReference type="OrthoDB" id="10256743at2759"/>
<keyword evidence="3" id="KW-1185">Reference proteome</keyword>
<evidence type="ECO:0000259" key="1">
    <source>
        <dbReference type="PROSITE" id="PS51061"/>
    </source>
</evidence>
<accession>A0A8H7BP97</accession>
<dbReference type="InterPro" id="IPR025952">
    <property type="entry name" value="R3H-assoc_dom"/>
</dbReference>
<feature type="domain" description="R3H" evidence="1">
    <location>
        <begin position="129"/>
        <end position="201"/>
    </location>
</feature>
<dbReference type="PANTHER" id="PTHR32019">
    <property type="entry name" value="R3H DOMAIN-CONTAINING PROTEIN 4"/>
    <property type="match status" value="1"/>
</dbReference>
<dbReference type="AlphaFoldDB" id="A0A8H7BP97"/>
<dbReference type="GO" id="GO:0003676">
    <property type="term" value="F:nucleic acid binding"/>
    <property type="evidence" value="ECO:0007669"/>
    <property type="project" value="UniProtKB-UniRule"/>
</dbReference>
<proteinExistence type="predicted"/>
<dbReference type="CDD" id="cd02325">
    <property type="entry name" value="R3H"/>
    <property type="match status" value="1"/>
</dbReference>
<dbReference type="Proteomes" id="UP000605846">
    <property type="component" value="Unassembled WGS sequence"/>
</dbReference>
<dbReference type="PROSITE" id="PS51061">
    <property type="entry name" value="R3H"/>
    <property type="match status" value="1"/>
</dbReference>
<dbReference type="InterPro" id="IPR036867">
    <property type="entry name" value="R3H_dom_sf"/>
</dbReference>